<protein>
    <submittedName>
        <fullName evidence="2">3'-5' exonuclease</fullName>
    </submittedName>
</protein>
<name>A0ABZ0J7S2_9BURK</name>
<dbReference type="InterPro" id="IPR012337">
    <property type="entry name" value="RNaseH-like_sf"/>
</dbReference>
<dbReference type="CDD" id="cd06127">
    <property type="entry name" value="DEDDh"/>
    <property type="match status" value="1"/>
</dbReference>
<keyword evidence="2" id="KW-0540">Nuclease</keyword>
<evidence type="ECO:0000313" key="2">
    <source>
        <dbReference type="EMBL" id="WOO34317.1"/>
    </source>
</evidence>
<organism evidence="2 3">
    <name type="scientific">Diaphorobacter limosus</name>
    <dbReference type="NCBI Taxonomy" id="3036128"/>
    <lineage>
        <taxon>Bacteria</taxon>
        <taxon>Pseudomonadati</taxon>
        <taxon>Pseudomonadota</taxon>
        <taxon>Betaproteobacteria</taxon>
        <taxon>Burkholderiales</taxon>
        <taxon>Comamonadaceae</taxon>
        <taxon>Diaphorobacter</taxon>
    </lineage>
</organism>
<dbReference type="PANTHER" id="PTHR30231">
    <property type="entry name" value="DNA POLYMERASE III SUBUNIT EPSILON"/>
    <property type="match status" value="1"/>
</dbReference>
<dbReference type="EMBL" id="CP136921">
    <property type="protein sequence ID" value="WOO34317.1"/>
    <property type="molecule type" value="Genomic_DNA"/>
</dbReference>
<dbReference type="GO" id="GO:0004527">
    <property type="term" value="F:exonuclease activity"/>
    <property type="evidence" value="ECO:0007669"/>
    <property type="project" value="UniProtKB-KW"/>
</dbReference>
<dbReference type="InterPro" id="IPR036397">
    <property type="entry name" value="RNaseH_sf"/>
</dbReference>
<dbReference type="PANTHER" id="PTHR30231:SF7">
    <property type="entry name" value="BLR4117 PROTEIN"/>
    <property type="match status" value="1"/>
</dbReference>
<dbReference type="SUPFAM" id="SSF53098">
    <property type="entry name" value="Ribonuclease H-like"/>
    <property type="match status" value="1"/>
</dbReference>
<evidence type="ECO:0000313" key="3">
    <source>
        <dbReference type="Proteomes" id="UP001303211"/>
    </source>
</evidence>
<keyword evidence="2" id="KW-0378">Hydrolase</keyword>
<sequence>MSRHYSQAAPLWWEKLRRWWLIYHLGEPEFAPMFDPPPHDEWVALDCETTGLNTRSDEIISVGAVRIVGDRIMTSERLELLIRPEKGVSADSVRIHRLRERDLEGGLPKDEAMRRLMRFIGSRPLVGYYLEFDVAMLNRAIWPLLGMGLPQPKIEVSAMYYDYKFKQLPPYQQQATTEIDLRFATLMQDLALPEREAHDALNDAVMAAMAFIKLRRLRGEA</sequence>
<evidence type="ECO:0000259" key="1">
    <source>
        <dbReference type="SMART" id="SM00479"/>
    </source>
</evidence>
<dbReference type="InterPro" id="IPR013520">
    <property type="entry name" value="Ribonucl_H"/>
</dbReference>
<keyword evidence="2" id="KW-0269">Exonuclease</keyword>
<reference evidence="2 3" key="1">
    <citation type="submission" date="2023-03" db="EMBL/GenBank/DDBJ databases">
        <title>Diaphorobacter basophil sp. nov., isolated from a sewage-treatment plant.</title>
        <authorList>
            <person name="Yang K."/>
        </authorList>
    </citation>
    <scope>NUCLEOTIDE SEQUENCE [LARGE SCALE GENOMIC DNA]</scope>
    <source>
        <strain evidence="2 3">Y-1</strain>
    </source>
</reference>
<feature type="domain" description="Exonuclease" evidence="1">
    <location>
        <begin position="41"/>
        <end position="220"/>
    </location>
</feature>
<dbReference type="RefSeq" id="WP_317703643.1">
    <property type="nucleotide sequence ID" value="NZ_CP136921.1"/>
</dbReference>
<dbReference type="Proteomes" id="UP001303211">
    <property type="component" value="Chromosome"/>
</dbReference>
<dbReference type="SMART" id="SM00479">
    <property type="entry name" value="EXOIII"/>
    <property type="match status" value="1"/>
</dbReference>
<dbReference type="Pfam" id="PF00929">
    <property type="entry name" value="RNase_T"/>
    <property type="match status" value="1"/>
</dbReference>
<dbReference type="Gene3D" id="3.30.420.10">
    <property type="entry name" value="Ribonuclease H-like superfamily/Ribonuclease H"/>
    <property type="match status" value="1"/>
</dbReference>
<accession>A0ABZ0J7S2</accession>
<gene>
    <name evidence="2" type="ORF">P4826_09730</name>
</gene>
<dbReference type="NCBIfam" id="NF006601">
    <property type="entry name" value="PRK09145.1"/>
    <property type="match status" value="1"/>
</dbReference>
<keyword evidence="3" id="KW-1185">Reference proteome</keyword>
<proteinExistence type="predicted"/>